<gene>
    <name evidence="3" type="ordered locus">AMED_5379</name>
</gene>
<dbReference type="AlphaFoldDB" id="A0A0H3DBY7"/>
<dbReference type="HOGENOM" id="CLU_600836_0_0_11"/>
<feature type="compositionally biased region" description="Pro residues" evidence="1">
    <location>
        <begin position="203"/>
        <end position="221"/>
    </location>
</feature>
<dbReference type="KEGG" id="amd:AMED_5379"/>
<accession>A0A0H3DBY7</accession>
<feature type="region of interest" description="Disordered" evidence="1">
    <location>
        <begin position="203"/>
        <end position="231"/>
    </location>
</feature>
<evidence type="ECO:0000259" key="2">
    <source>
        <dbReference type="Pfam" id="PF00656"/>
    </source>
</evidence>
<dbReference type="OrthoDB" id="3542505at2"/>
<evidence type="ECO:0000313" key="3">
    <source>
        <dbReference type="EMBL" id="ADJ47139.1"/>
    </source>
</evidence>
<dbReference type="Gene3D" id="3.40.50.1460">
    <property type="match status" value="1"/>
</dbReference>
<feature type="compositionally biased region" description="Acidic residues" evidence="1">
    <location>
        <begin position="222"/>
        <end position="231"/>
    </location>
</feature>
<evidence type="ECO:0000256" key="1">
    <source>
        <dbReference type="SAM" id="MobiDB-lite"/>
    </source>
</evidence>
<reference evidence="3 4" key="1">
    <citation type="journal article" date="2010" name="Cell Res.">
        <title>Complete genome sequence of the rifamycin SV-producing Amycolatopsis mediterranei U32 revealed its genetic characteristics in phylogeny and metabolism.</title>
        <authorList>
            <person name="Zhao W."/>
            <person name="Zhong Y."/>
            <person name="Yuan H."/>
            <person name="Wang J."/>
            <person name="Zheng H."/>
            <person name="Wang Y."/>
            <person name="Cen X."/>
            <person name="Xu F."/>
            <person name="Bai J."/>
            <person name="Han X."/>
            <person name="Lu G."/>
            <person name="Zhu Y."/>
            <person name="Shao Z."/>
            <person name="Yan H."/>
            <person name="Li C."/>
            <person name="Peng N."/>
            <person name="Zhang Z."/>
            <person name="Zhang Y."/>
            <person name="Lin W."/>
            <person name="Fan Y."/>
            <person name="Qin Z."/>
            <person name="Hu Y."/>
            <person name="Zhu B."/>
            <person name="Wang S."/>
            <person name="Ding X."/>
            <person name="Zhao G.P."/>
        </authorList>
    </citation>
    <scope>NUCLEOTIDE SEQUENCE [LARGE SCALE GENOMIC DNA]</scope>
    <source>
        <strain evidence="4">U-32</strain>
    </source>
</reference>
<protein>
    <recommendedName>
        <fullName evidence="2">Peptidase C14 caspase domain-containing protein</fullName>
    </recommendedName>
</protein>
<sequence length="455" mass="49828">MFEDQNTGDRVPERVAKLIHETTDVLLFYYVGHGQLLPNEKLGLALTDTSKDPRLRHSTSLRFDDIRDELHYNCDARVRVVMLDCCFSGIATAGTQGVGVADQVEMLSKVEGAYTLTASRASEKAVYDVVPGGQTYFSKFLTAILEEGVPSANEYLSLAAVHKELRQRFRSLNLQDGRQRPEPSTMSRETAQDLLIARNSAYLPPPPPVPAADEVPAPPPIEEPEPAMEDEAATRQVVADLVRPTLPPDAVPPSLRTMLVIAADKDFSAVFGSYFDGQVFSAAAHRKGATSADVWAALIEHAARSIDWLPTDPYLAETAQAQAIPGLVSYTEDLRRAQLSHLERLVDNDMGQALAFLNEISDDFPATSAKIIVALGSRRPAAGGRLLLGCIDFEETVGLRLLDAALHLSATAILRRIVRQLSHQDITAIFLLCESRAPQLRERFLRLLPSPANAD</sequence>
<dbReference type="PATRIC" id="fig|749927.5.peg.5576"/>
<name>A0A0H3DBY7_AMYMU</name>
<dbReference type="InterPro" id="IPR011600">
    <property type="entry name" value="Pept_C14_caspase"/>
</dbReference>
<evidence type="ECO:0000313" key="4">
    <source>
        <dbReference type="Proteomes" id="UP000000328"/>
    </source>
</evidence>
<dbReference type="GO" id="GO:0004197">
    <property type="term" value="F:cysteine-type endopeptidase activity"/>
    <property type="evidence" value="ECO:0007669"/>
    <property type="project" value="InterPro"/>
</dbReference>
<dbReference type="EMBL" id="CP002000">
    <property type="protein sequence ID" value="ADJ47139.1"/>
    <property type="molecule type" value="Genomic_DNA"/>
</dbReference>
<dbReference type="Pfam" id="PF00656">
    <property type="entry name" value="Peptidase_C14"/>
    <property type="match status" value="1"/>
</dbReference>
<dbReference type="Proteomes" id="UP000000328">
    <property type="component" value="Chromosome"/>
</dbReference>
<dbReference type="eggNOG" id="COG4249">
    <property type="taxonomic scope" value="Bacteria"/>
</dbReference>
<organism evidence="3 4">
    <name type="scientific">Amycolatopsis mediterranei (strain U-32)</name>
    <dbReference type="NCBI Taxonomy" id="749927"/>
    <lineage>
        <taxon>Bacteria</taxon>
        <taxon>Bacillati</taxon>
        <taxon>Actinomycetota</taxon>
        <taxon>Actinomycetes</taxon>
        <taxon>Pseudonocardiales</taxon>
        <taxon>Pseudonocardiaceae</taxon>
        <taxon>Amycolatopsis</taxon>
    </lineage>
</organism>
<feature type="domain" description="Peptidase C14 caspase" evidence="2">
    <location>
        <begin position="15"/>
        <end position="188"/>
    </location>
</feature>
<dbReference type="GO" id="GO:0006508">
    <property type="term" value="P:proteolysis"/>
    <property type="evidence" value="ECO:0007669"/>
    <property type="project" value="InterPro"/>
</dbReference>
<proteinExistence type="predicted"/>